<evidence type="ECO:0000313" key="6">
    <source>
        <dbReference type="EMBL" id="MBD8066539.1"/>
    </source>
</evidence>
<feature type="transmembrane region" description="Helical" evidence="5">
    <location>
        <begin position="6"/>
        <end position="24"/>
    </location>
</feature>
<evidence type="ECO:0000256" key="1">
    <source>
        <dbReference type="ARBA" id="ARBA00004141"/>
    </source>
</evidence>
<evidence type="ECO:0000256" key="3">
    <source>
        <dbReference type="ARBA" id="ARBA00022989"/>
    </source>
</evidence>
<keyword evidence="4 5" id="KW-0472">Membrane</keyword>
<sequence length="165" mass="18686">MTASLPAIFFIGFVIVQRLGELALARRNTRRLLARGAREIGAGHYPLIVALHTAWIVAIAVFGWTEAIHWRWLAVYAVLQIFRVWILASLGARWTTRIIVLDEPLVRRGPYRFLPHPNYTLVVAEIFVTPLVLGLWPVALVFSVLNALVLWLRISVEHRALYGSA</sequence>
<dbReference type="RefSeq" id="WP_191776601.1">
    <property type="nucleotide sequence ID" value="NZ_JACYFU010000003.1"/>
</dbReference>
<proteinExistence type="predicted"/>
<evidence type="ECO:0000256" key="2">
    <source>
        <dbReference type="ARBA" id="ARBA00022692"/>
    </source>
</evidence>
<keyword evidence="2 5" id="KW-0812">Transmembrane</keyword>
<evidence type="ECO:0000256" key="5">
    <source>
        <dbReference type="SAM" id="Phobius"/>
    </source>
</evidence>
<keyword evidence="3 5" id="KW-1133">Transmembrane helix</keyword>
<dbReference type="Gene3D" id="1.20.120.1630">
    <property type="match status" value="1"/>
</dbReference>
<feature type="transmembrane region" description="Helical" evidence="5">
    <location>
        <begin position="138"/>
        <end position="156"/>
    </location>
</feature>
<protein>
    <recommendedName>
        <fullName evidence="8">Methyltransferase</fullName>
    </recommendedName>
</protein>
<dbReference type="InterPro" id="IPR007269">
    <property type="entry name" value="ICMT_MeTrfase"/>
</dbReference>
<dbReference type="EMBL" id="JACYFU010000003">
    <property type="protein sequence ID" value="MBD8066539.1"/>
    <property type="molecule type" value="Genomic_DNA"/>
</dbReference>
<name>A0A927FWQ7_9HYPH</name>
<gene>
    <name evidence="6" type="ORF">IC608_13765</name>
</gene>
<feature type="transmembrane region" description="Helical" evidence="5">
    <location>
        <begin position="70"/>
        <end position="92"/>
    </location>
</feature>
<evidence type="ECO:0000313" key="7">
    <source>
        <dbReference type="Proteomes" id="UP000654108"/>
    </source>
</evidence>
<accession>A0A927FWQ7</accession>
<dbReference type="AlphaFoldDB" id="A0A927FWQ7"/>
<feature type="transmembrane region" description="Helical" evidence="5">
    <location>
        <begin position="45"/>
        <end position="64"/>
    </location>
</feature>
<dbReference type="GO" id="GO:0004671">
    <property type="term" value="F:protein C-terminal S-isoprenylcysteine carboxyl O-methyltransferase activity"/>
    <property type="evidence" value="ECO:0007669"/>
    <property type="project" value="InterPro"/>
</dbReference>
<dbReference type="Proteomes" id="UP000654108">
    <property type="component" value="Unassembled WGS sequence"/>
</dbReference>
<dbReference type="GO" id="GO:0016020">
    <property type="term" value="C:membrane"/>
    <property type="evidence" value="ECO:0007669"/>
    <property type="project" value="UniProtKB-SubCell"/>
</dbReference>
<evidence type="ECO:0008006" key="8">
    <source>
        <dbReference type="Google" id="ProtNLM"/>
    </source>
</evidence>
<comment type="subcellular location">
    <subcellularLocation>
        <location evidence="1">Membrane</location>
        <topology evidence="1">Multi-pass membrane protein</topology>
    </subcellularLocation>
</comment>
<dbReference type="Pfam" id="PF04140">
    <property type="entry name" value="ICMT"/>
    <property type="match status" value="1"/>
</dbReference>
<comment type="caution">
    <text evidence="6">The sequence shown here is derived from an EMBL/GenBank/DDBJ whole genome shotgun (WGS) entry which is preliminary data.</text>
</comment>
<keyword evidence="7" id="KW-1185">Reference proteome</keyword>
<evidence type="ECO:0000256" key="4">
    <source>
        <dbReference type="ARBA" id="ARBA00023136"/>
    </source>
</evidence>
<organism evidence="6 7">
    <name type="scientific">Devosia oryzisoli</name>
    <dbReference type="NCBI Taxonomy" id="2774138"/>
    <lineage>
        <taxon>Bacteria</taxon>
        <taxon>Pseudomonadati</taxon>
        <taxon>Pseudomonadota</taxon>
        <taxon>Alphaproteobacteria</taxon>
        <taxon>Hyphomicrobiales</taxon>
        <taxon>Devosiaceae</taxon>
        <taxon>Devosia</taxon>
    </lineage>
</organism>
<reference evidence="6" key="1">
    <citation type="submission" date="2020-09" db="EMBL/GenBank/DDBJ databases">
        <title>Genome seq and assembly of Devosia sp.</title>
        <authorList>
            <person name="Chhetri G."/>
        </authorList>
    </citation>
    <scope>NUCLEOTIDE SEQUENCE</scope>
    <source>
        <strain evidence="6">PTR5</strain>
    </source>
</reference>